<dbReference type="Pfam" id="PF13380">
    <property type="entry name" value="CoA_binding_2"/>
    <property type="match status" value="1"/>
</dbReference>
<dbReference type="Gene3D" id="3.30.1490.20">
    <property type="entry name" value="ATP-grasp fold, A domain"/>
    <property type="match status" value="1"/>
</dbReference>
<dbReference type="Proteomes" id="UP000035721">
    <property type="component" value="Unassembled WGS sequence"/>
</dbReference>
<dbReference type="Pfam" id="PF13607">
    <property type="entry name" value="Succ_CoA_lig"/>
    <property type="match status" value="1"/>
</dbReference>
<dbReference type="SMART" id="SM00881">
    <property type="entry name" value="CoA_binding"/>
    <property type="match status" value="1"/>
</dbReference>
<dbReference type="PANTHER" id="PTHR42793:SF4">
    <property type="entry name" value="BLL6376 PROTEIN"/>
    <property type="match status" value="1"/>
</dbReference>
<name>A0A077LUM1_9MICO</name>
<dbReference type="GO" id="GO:0005524">
    <property type="term" value="F:ATP binding"/>
    <property type="evidence" value="ECO:0007669"/>
    <property type="project" value="InterPro"/>
</dbReference>
<evidence type="ECO:0000313" key="3">
    <source>
        <dbReference type="Proteomes" id="UP000035721"/>
    </source>
</evidence>
<dbReference type="STRING" id="1194083.BN12_2010003"/>
<protein>
    <submittedName>
        <fullName evidence="2">Putative Succinyl-CoA ligase (ADP-forming) subunit alpha</fullName>
    </submittedName>
</protein>
<dbReference type="InterPro" id="IPR032875">
    <property type="entry name" value="Succ_CoA_lig_flav_dom"/>
</dbReference>
<dbReference type="Pfam" id="PF13549">
    <property type="entry name" value="ATP-grasp_5"/>
    <property type="match status" value="1"/>
</dbReference>
<dbReference type="OrthoDB" id="190266at2"/>
<dbReference type="SUPFAM" id="SSF51735">
    <property type="entry name" value="NAD(P)-binding Rossmann-fold domains"/>
    <property type="match status" value="1"/>
</dbReference>
<keyword evidence="2" id="KW-0436">Ligase</keyword>
<dbReference type="InterPro" id="IPR003781">
    <property type="entry name" value="CoA-bd"/>
</dbReference>
<dbReference type="SUPFAM" id="SSF56059">
    <property type="entry name" value="Glutathione synthetase ATP-binding domain-like"/>
    <property type="match status" value="1"/>
</dbReference>
<evidence type="ECO:0000313" key="2">
    <source>
        <dbReference type="EMBL" id="CCH77563.1"/>
    </source>
</evidence>
<comment type="caution">
    <text evidence="2">The sequence shown here is derived from an EMBL/GenBank/DDBJ whole genome shotgun (WGS) entry which is preliminary data.</text>
</comment>
<evidence type="ECO:0000259" key="1">
    <source>
        <dbReference type="SMART" id="SM00881"/>
    </source>
</evidence>
<dbReference type="EMBL" id="CAJB01000115">
    <property type="protein sequence ID" value="CCH77563.1"/>
    <property type="molecule type" value="Genomic_DNA"/>
</dbReference>
<feature type="domain" description="CoA-binding" evidence="1">
    <location>
        <begin position="8"/>
        <end position="98"/>
    </location>
</feature>
<reference evidence="2 3" key="1">
    <citation type="journal article" date="2013" name="ISME J.">
        <title>A metabolic model for members of the genus Tetrasphaera involved in enhanced biological phosphorus removal.</title>
        <authorList>
            <person name="Kristiansen R."/>
            <person name="Nguyen H.T.T."/>
            <person name="Saunders A.M."/>
            <person name="Nielsen J.L."/>
            <person name="Wimmer R."/>
            <person name="Le V.Q."/>
            <person name="McIlroy S.J."/>
            <person name="Petrovski S."/>
            <person name="Seviour R.J."/>
            <person name="Calteau A."/>
            <person name="Nielsen K.L."/>
            <person name="Nielsen P.H."/>
        </authorList>
    </citation>
    <scope>NUCLEOTIDE SEQUENCE [LARGE SCALE GENOMIC DNA]</scope>
    <source>
        <strain evidence="2 3">T1-X7</strain>
    </source>
</reference>
<accession>A0A077LUM1</accession>
<dbReference type="InterPro" id="IPR016102">
    <property type="entry name" value="Succinyl-CoA_synth-like"/>
</dbReference>
<keyword evidence="3" id="KW-1185">Reference proteome</keyword>
<organism evidence="2 3">
    <name type="scientific">Nostocoides japonicum T1-X7</name>
    <dbReference type="NCBI Taxonomy" id="1194083"/>
    <lineage>
        <taxon>Bacteria</taxon>
        <taxon>Bacillati</taxon>
        <taxon>Actinomycetota</taxon>
        <taxon>Actinomycetes</taxon>
        <taxon>Micrococcales</taxon>
        <taxon>Intrasporangiaceae</taxon>
        <taxon>Nostocoides</taxon>
    </lineage>
</organism>
<dbReference type="Gene3D" id="3.30.470.20">
    <property type="entry name" value="ATP-grasp fold, B domain"/>
    <property type="match status" value="1"/>
</dbReference>
<dbReference type="AlphaFoldDB" id="A0A077LUM1"/>
<gene>
    <name evidence="2" type="ORF">BN12_2010003</name>
</gene>
<dbReference type="RefSeq" id="WP_048554451.1">
    <property type="nucleotide sequence ID" value="NZ_HF570958.1"/>
</dbReference>
<sequence length="689" mass="71970">MTERLRRLLAPRSIAVVGGRSAEVVLEQSRLVGFDGEVWAVNHHRARLAGIPTVPTVSDLPGVPDAAFVSVSKETTLEVVAELSRAGTAGVVCHASGFAEGGDAGAQLQADLVAASGDMALIGPNCLGFVNYLDGVALWPEQQGGARVESGVAIVSQSGNLAESLTMQRRSLPLGFVAAIGNGARTGVVELIDALLEDARITAIGLHLETMPDIAGLSRVAVEALRRRIPIVALKTGRSALGARATLTHTSALSGSGAAADAVLSRLGIAPVHDVPTFVETLKLLHVHGAFGAESLASASCSGGEAAYVADLAASRDLPLRAFDERTTRALRDVLGDRVAVQNPLDYHTYIWRDRAALERCFTAYLGSGADLHLLVLDMPREDRCDTTEFESVLDAFTASVAATGARASVVSTLPEGQPEAVGARLLASGIAPMQGVATCLDAVRAADVVAAAQDTPEGRLLHAVIPLRPGPAEVVDEVASKRELAAYGLDIPRGRVVTGGTRDGWDPSDGTPVRFPVVAKALAEDLVHKSDVGGVILPLRDPAALQEAVVTLSRLSDRILVEELVEGTVAELIVGVTRDPAVGPTMTLGAGGVLTELLRDSATIALPATDAQILQALRSLRIWPLLNVFRGRAVDVRAIVRAVSAVARYAVDHADRLLELDVNPLVVTATRAVAVDATIRRVTEVPDA</sequence>
<dbReference type="PANTHER" id="PTHR42793">
    <property type="entry name" value="COA BINDING DOMAIN CONTAINING PROTEIN"/>
    <property type="match status" value="1"/>
</dbReference>
<dbReference type="InterPro" id="IPR013815">
    <property type="entry name" value="ATP_grasp_subdomain_1"/>
</dbReference>
<dbReference type="GO" id="GO:0016874">
    <property type="term" value="F:ligase activity"/>
    <property type="evidence" value="ECO:0007669"/>
    <property type="project" value="UniProtKB-KW"/>
</dbReference>
<dbReference type="Gene3D" id="3.40.50.261">
    <property type="entry name" value="Succinyl-CoA synthetase domains"/>
    <property type="match status" value="2"/>
</dbReference>
<dbReference type="InterPro" id="IPR036291">
    <property type="entry name" value="NAD(P)-bd_dom_sf"/>
</dbReference>
<dbReference type="Gene3D" id="3.40.50.720">
    <property type="entry name" value="NAD(P)-binding Rossmann-like Domain"/>
    <property type="match status" value="1"/>
</dbReference>
<dbReference type="SUPFAM" id="SSF52210">
    <property type="entry name" value="Succinyl-CoA synthetase domains"/>
    <property type="match status" value="2"/>
</dbReference>
<proteinExistence type="predicted"/>